<proteinExistence type="predicted"/>
<organism evidence="2 3">
    <name type="scientific">Hydra vulgaris</name>
    <name type="common">Hydra</name>
    <name type="synonym">Hydra attenuata</name>
    <dbReference type="NCBI Taxonomy" id="6087"/>
    <lineage>
        <taxon>Eukaryota</taxon>
        <taxon>Metazoa</taxon>
        <taxon>Cnidaria</taxon>
        <taxon>Hydrozoa</taxon>
        <taxon>Hydroidolina</taxon>
        <taxon>Anthoathecata</taxon>
        <taxon>Aplanulata</taxon>
        <taxon>Hydridae</taxon>
        <taxon>Hydra</taxon>
    </lineage>
</organism>
<accession>A0ABM4CA65</accession>
<feature type="transmembrane region" description="Helical" evidence="1">
    <location>
        <begin position="106"/>
        <end position="127"/>
    </location>
</feature>
<evidence type="ECO:0000313" key="2">
    <source>
        <dbReference type="Proteomes" id="UP001652625"/>
    </source>
</evidence>
<keyword evidence="2" id="KW-1185">Reference proteome</keyword>
<dbReference type="Gene3D" id="2.10.25.10">
    <property type="entry name" value="Laminin"/>
    <property type="match status" value="2"/>
</dbReference>
<name>A0ABM4CA65_HYDVU</name>
<dbReference type="RefSeq" id="XP_065658555.1">
    <property type="nucleotide sequence ID" value="XM_065802483.1"/>
</dbReference>
<keyword evidence="1" id="KW-0812">Transmembrane</keyword>
<dbReference type="SUPFAM" id="SSF57184">
    <property type="entry name" value="Growth factor receptor domain"/>
    <property type="match status" value="1"/>
</dbReference>
<dbReference type="Proteomes" id="UP001652625">
    <property type="component" value="Chromosome 08"/>
</dbReference>
<dbReference type="InterPro" id="IPR009030">
    <property type="entry name" value="Growth_fac_rcpt_cys_sf"/>
</dbReference>
<protein>
    <submittedName>
        <fullName evidence="3">Low-density lipoprotein receptor-related protein 2-like</fullName>
    </submittedName>
</protein>
<keyword evidence="1" id="KW-1133">Transmembrane helix</keyword>
<evidence type="ECO:0000313" key="3">
    <source>
        <dbReference type="RefSeq" id="XP_065658555.1"/>
    </source>
</evidence>
<dbReference type="GeneID" id="136083076"/>
<sequence>MRHDQYIQVLKKRMIPHTSWSDPCWYKDCSQECKSNGLSANCSCYYGYILQPNGKTCLRDPCRDKGCSQKCNTYGSSAICSCHYEYFLLPDGKTCLHGSQLSGASIVLITFGVIFLLFLFAFSFAICHQRKRKLKAVTVRFNTATQSAVVQGLAQNQINNVDIQTGVDNAVISNILLTSNEMGIDNMAHIGTAPPIYEPLAQQLSVSVVFGNDPPPEYSN</sequence>
<evidence type="ECO:0000256" key="1">
    <source>
        <dbReference type="SAM" id="Phobius"/>
    </source>
</evidence>
<keyword evidence="1" id="KW-0472">Membrane</keyword>
<reference evidence="3" key="1">
    <citation type="submission" date="2025-08" db="UniProtKB">
        <authorList>
            <consortium name="RefSeq"/>
        </authorList>
    </citation>
    <scope>IDENTIFICATION</scope>
</reference>
<gene>
    <name evidence="3" type="primary">LOC136083076</name>
</gene>